<proteinExistence type="predicted"/>
<dbReference type="GO" id="GO:0003676">
    <property type="term" value="F:nucleic acid binding"/>
    <property type="evidence" value="ECO:0007669"/>
    <property type="project" value="InterPro"/>
</dbReference>
<dbReference type="EMBL" id="MHIY01000024">
    <property type="protein sequence ID" value="OGY59416.1"/>
    <property type="molecule type" value="Genomic_DNA"/>
</dbReference>
<dbReference type="PANTHER" id="PTHR30231">
    <property type="entry name" value="DNA POLYMERASE III SUBUNIT EPSILON"/>
    <property type="match status" value="1"/>
</dbReference>
<evidence type="ECO:0000313" key="6">
    <source>
        <dbReference type="Proteomes" id="UP000178744"/>
    </source>
</evidence>
<dbReference type="Pfam" id="PF20600">
    <property type="entry name" value="ExoX-like_C"/>
    <property type="match status" value="1"/>
</dbReference>
<comment type="caution">
    <text evidence="5">The sequence shown here is derived from an EMBL/GenBank/DDBJ whole genome shotgun (WGS) entry which is preliminary data.</text>
</comment>
<accession>A0A1G1Z5V4</accession>
<dbReference type="Proteomes" id="UP000178744">
    <property type="component" value="Unassembled WGS sequence"/>
</dbReference>
<evidence type="ECO:0000256" key="3">
    <source>
        <dbReference type="ARBA" id="ARBA00022839"/>
    </source>
</evidence>
<dbReference type="Pfam" id="PF00929">
    <property type="entry name" value="RNase_T"/>
    <property type="match status" value="1"/>
</dbReference>
<sequence length="260" mass="29502">MRIVFFDTETTGGGEQDRLLSLAVKEKGREKAIVNAIYKPPVPITFESMAVHHITEKMARDEPLFTAAPEYKELKALFEHEDTVAVAHNVAFDLAMLSREGITPTRTICTYKIARTLDPEEKLANYRLQYLRYLLGLEVEATAHDALGDVLVLEGLFERLFVKMTEEKAKTSVGRSPDASEETSRGAAEEEALRHMIEISSRPMLFTTLRFGKHKGKRIEDVAKTDASYLRWLLQEKKKDPAAEADWIYTLQHYLASAVR</sequence>
<dbReference type="InterPro" id="IPR036397">
    <property type="entry name" value="RNaseH_sf"/>
</dbReference>
<organism evidence="5 6">
    <name type="scientific">Candidatus Colwellbacteria bacterium RIFCSPLOWO2_01_FULL_48_10</name>
    <dbReference type="NCBI Taxonomy" id="1797690"/>
    <lineage>
        <taxon>Bacteria</taxon>
        <taxon>Candidatus Colwelliibacteriota</taxon>
    </lineage>
</organism>
<gene>
    <name evidence="5" type="ORF">A3B23_03820</name>
</gene>
<dbReference type="InterPro" id="IPR046768">
    <property type="entry name" value="ExoX-like_C"/>
</dbReference>
<reference evidence="5 6" key="1">
    <citation type="journal article" date="2016" name="Nat. Commun.">
        <title>Thousands of microbial genomes shed light on interconnected biogeochemical processes in an aquifer system.</title>
        <authorList>
            <person name="Anantharaman K."/>
            <person name="Brown C.T."/>
            <person name="Hug L.A."/>
            <person name="Sharon I."/>
            <person name="Castelle C.J."/>
            <person name="Probst A.J."/>
            <person name="Thomas B.C."/>
            <person name="Singh A."/>
            <person name="Wilkins M.J."/>
            <person name="Karaoz U."/>
            <person name="Brodie E.L."/>
            <person name="Williams K.H."/>
            <person name="Hubbard S.S."/>
            <person name="Banfield J.F."/>
        </authorList>
    </citation>
    <scope>NUCLEOTIDE SEQUENCE [LARGE SCALE GENOMIC DNA]</scope>
</reference>
<dbReference type="InterPro" id="IPR012337">
    <property type="entry name" value="RNaseH-like_sf"/>
</dbReference>
<dbReference type="CDD" id="cd06127">
    <property type="entry name" value="DEDDh"/>
    <property type="match status" value="1"/>
</dbReference>
<evidence type="ECO:0000256" key="2">
    <source>
        <dbReference type="ARBA" id="ARBA00022801"/>
    </source>
</evidence>
<dbReference type="PANTHER" id="PTHR30231:SF4">
    <property type="entry name" value="PROTEIN NEN2"/>
    <property type="match status" value="1"/>
</dbReference>
<evidence type="ECO:0000313" key="5">
    <source>
        <dbReference type="EMBL" id="OGY59416.1"/>
    </source>
</evidence>
<dbReference type="Gene3D" id="3.30.420.10">
    <property type="entry name" value="Ribonuclease H-like superfamily/Ribonuclease H"/>
    <property type="match status" value="1"/>
</dbReference>
<keyword evidence="3" id="KW-0269">Exonuclease</keyword>
<dbReference type="SUPFAM" id="SSF53098">
    <property type="entry name" value="Ribonuclease H-like"/>
    <property type="match status" value="1"/>
</dbReference>
<keyword evidence="2" id="KW-0378">Hydrolase</keyword>
<dbReference type="GO" id="GO:0008408">
    <property type="term" value="F:3'-5' exonuclease activity"/>
    <property type="evidence" value="ECO:0007669"/>
    <property type="project" value="TreeGrafter"/>
</dbReference>
<feature type="domain" description="Exonuclease" evidence="4">
    <location>
        <begin position="2"/>
        <end position="166"/>
    </location>
</feature>
<name>A0A1G1Z5V4_9BACT</name>
<evidence type="ECO:0000256" key="1">
    <source>
        <dbReference type="ARBA" id="ARBA00022722"/>
    </source>
</evidence>
<dbReference type="STRING" id="1797690.A3B23_03820"/>
<dbReference type="InterPro" id="IPR013520">
    <property type="entry name" value="Ribonucl_H"/>
</dbReference>
<protein>
    <recommendedName>
        <fullName evidence="4">Exonuclease domain-containing protein</fullName>
    </recommendedName>
</protein>
<dbReference type="AlphaFoldDB" id="A0A1G1Z5V4"/>
<evidence type="ECO:0000259" key="4">
    <source>
        <dbReference type="SMART" id="SM00479"/>
    </source>
</evidence>
<keyword evidence="1" id="KW-0540">Nuclease</keyword>
<dbReference type="SMART" id="SM00479">
    <property type="entry name" value="EXOIII"/>
    <property type="match status" value="1"/>
</dbReference>